<evidence type="ECO:0000313" key="2">
    <source>
        <dbReference type="Proteomes" id="UP000000714"/>
    </source>
</evidence>
<dbReference type="GeneID" id="5601998"/>
<name>A6MAG5_9CAUD</name>
<protein>
    <submittedName>
        <fullName evidence="1">Gp100</fullName>
    </submittedName>
</protein>
<evidence type="ECO:0000313" key="1">
    <source>
        <dbReference type="EMBL" id="ABG21643.1"/>
    </source>
</evidence>
<keyword evidence="2" id="KW-1185">Reference proteome</keyword>
<dbReference type="EMBL" id="DQ535032">
    <property type="protein sequence ID" value="ABG21643.1"/>
    <property type="molecule type" value="Genomic_DNA"/>
</dbReference>
<dbReference type="KEGG" id="vg:5601998"/>
<gene>
    <name evidence="1" type="ORF">KSY1p100</name>
</gene>
<accession>A6MAG5</accession>
<dbReference type="Proteomes" id="UP000000714">
    <property type="component" value="Segment"/>
</dbReference>
<reference evidence="1 2" key="1">
    <citation type="journal article" date="2007" name="Virology">
        <title>KSY1, a lactococcal phage with a T7-like transcription.</title>
        <authorList>
            <person name="Chopin A."/>
            <person name="Deveau H."/>
            <person name="Ehrlich S.D."/>
            <person name="Moineau S."/>
            <person name="Chopin M.C."/>
        </authorList>
    </citation>
    <scope>NUCLEOTIDE SEQUENCE</scope>
</reference>
<proteinExistence type="predicted"/>
<dbReference type="OrthoDB" id="19368at10239"/>
<dbReference type="RefSeq" id="YP_001469099.1">
    <property type="nucleotide sequence ID" value="NC_009817.1"/>
</dbReference>
<sequence>MKCENCNHNKMLHVDDVRVEGGSGFDSYMCPVCLTECYIEYLSNKMATKKWSFRQQYLIRDEDLVRKTYRNGQTGKN</sequence>
<organism evidence="1 2">
    <name type="scientific">Lactococcus phage KSY1</name>
    <dbReference type="NCBI Taxonomy" id="2913972"/>
    <lineage>
        <taxon>Viruses</taxon>
        <taxon>Duplodnaviria</taxon>
        <taxon>Heunggongvirae</taxon>
        <taxon>Uroviricota</taxon>
        <taxon>Caudoviricetes</taxon>
        <taxon>Chopinvirus</taxon>
        <taxon>Chopinvirus KSY1</taxon>
    </lineage>
</organism>